<evidence type="ECO:0000313" key="1">
    <source>
        <dbReference type="EMBL" id="QEQ93638.1"/>
    </source>
</evidence>
<evidence type="ECO:0000313" key="2">
    <source>
        <dbReference type="Proteomes" id="UP000327392"/>
    </source>
</evidence>
<dbReference type="EMBL" id="MN204493">
    <property type="protein sequence ID" value="QEQ93638.1"/>
    <property type="molecule type" value="Genomic_DNA"/>
</dbReference>
<dbReference type="KEGG" id="vg:77931414"/>
<keyword evidence="2" id="KW-1185">Reference proteome</keyword>
<dbReference type="Proteomes" id="UP000327392">
    <property type="component" value="Segment"/>
</dbReference>
<dbReference type="GeneID" id="77931414"/>
<accession>A0A5J6D6Y7</accession>
<sequence>MDGEDFLAWLLLGWLEWDIWPWNWGGTSVGKKGTARGKRPARVRDGASGRVIYCGNCGTSGEHLTVAAVRHCYGRAVSEGPDFGYVRGQVKKV</sequence>
<name>A0A5J6D6Y7_9CAUD</name>
<organism evidence="1 2">
    <name type="scientific">Streptomyces phage Zuko</name>
    <dbReference type="NCBI Taxonomy" id="2601695"/>
    <lineage>
        <taxon>Viruses</taxon>
        <taxon>Duplodnaviria</taxon>
        <taxon>Heunggongvirae</taxon>
        <taxon>Uroviricota</taxon>
        <taxon>Caudoviricetes</taxon>
        <taxon>Zukovirus</taxon>
        <taxon>Zukovirus zuko</taxon>
    </lineage>
</organism>
<reference evidence="1 2" key="1">
    <citation type="submission" date="2019-07" db="EMBL/GenBank/DDBJ databases">
        <authorList>
            <person name="Mandava P."/>
            <person name="Ferry J.C."/>
            <person name="Fallon S.M."/>
            <person name="Hajdenberg M."/>
            <person name="Sharma E."/>
            <person name="Shaffer C.D."/>
            <person name="Weston-Hafer K.A."/>
            <person name="Garlena R.A."/>
            <person name="Russell D.A."/>
            <person name="Pope W.H."/>
            <person name="Jacobs-Sera D."/>
            <person name="Hatfull G.F."/>
        </authorList>
    </citation>
    <scope>NUCLEOTIDE SEQUENCE [LARGE SCALE GENOMIC DNA]</scope>
</reference>
<proteinExistence type="predicted"/>
<gene>
    <name evidence="1" type="primary">60</name>
    <name evidence="1" type="ORF">SEA_ZUKO_60</name>
</gene>
<dbReference type="RefSeq" id="YP_010655551.1">
    <property type="nucleotide sequence ID" value="NC_070829.1"/>
</dbReference>
<protein>
    <submittedName>
        <fullName evidence="1">Uncharacterized protein</fullName>
    </submittedName>
</protein>